<keyword evidence="7" id="KW-0732">Signal</keyword>
<dbReference type="SMART" id="SM00631">
    <property type="entry name" value="Zn_pept"/>
    <property type="match status" value="1"/>
</dbReference>
<dbReference type="InterPro" id="IPR029062">
    <property type="entry name" value="Class_I_gatase-like"/>
</dbReference>
<evidence type="ECO:0000256" key="3">
    <source>
        <dbReference type="ARBA" id="ARBA00022670"/>
    </source>
</evidence>
<evidence type="ECO:0000256" key="4">
    <source>
        <dbReference type="ARBA" id="ARBA00022801"/>
    </source>
</evidence>
<dbReference type="GO" id="GO:0005615">
    <property type="term" value="C:extracellular space"/>
    <property type="evidence" value="ECO:0007669"/>
    <property type="project" value="TreeGrafter"/>
</dbReference>
<dbReference type="GO" id="GO:0004181">
    <property type="term" value="F:metallocarboxypeptidase activity"/>
    <property type="evidence" value="ECO:0007669"/>
    <property type="project" value="InterPro"/>
</dbReference>
<evidence type="ECO:0000313" key="9">
    <source>
        <dbReference type="EMBL" id="PPK93640.1"/>
    </source>
</evidence>
<evidence type="ECO:0000259" key="8">
    <source>
        <dbReference type="SMART" id="SM00631"/>
    </source>
</evidence>
<dbReference type="SUPFAM" id="SSF53187">
    <property type="entry name" value="Zn-dependent exopeptidases"/>
    <property type="match status" value="1"/>
</dbReference>
<feature type="chain" id="PRO_5015490607" evidence="7">
    <location>
        <begin position="22"/>
        <end position="849"/>
    </location>
</feature>
<evidence type="ECO:0000256" key="7">
    <source>
        <dbReference type="SAM" id="SignalP"/>
    </source>
</evidence>
<gene>
    <name evidence="9" type="ORF">LY01_02423</name>
</gene>
<dbReference type="CDD" id="cd03143">
    <property type="entry name" value="A4_beta-galactosidase_middle_domain"/>
    <property type="match status" value="1"/>
</dbReference>
<evidence type="ECO:0000313" key="10">
    <source>
        <dbReference type="Proteomes" id="UP000239002"/>
    </source>
</evidence>
<dbReference type="Proteomes" id="UP000239002">
    <property type="component" value="Unassembled WGS sequence"/>
</dbReference>
<organism evidence="9 10">
    <name type="scientific">Nonlabens xylanidelens</name>
    <dbReference type="NCBI Taxonomy" id="191564"/>
    <lineage>
        <taxon>Bacteria</taxon>
        <taxon>Pseudomonadati</taxon>
        <taxon>Bacteroidota</taxon>
        <taxon>Flavobacteriia</taxon>
        <taxon>Flavobacteriales</taxon>
        <taxon>Flavobacteriaceae</taxon>
        <taxon>Nonlabens</taxon>
    </lineage>
</organism>
<protein>
    <submittedName>
        <fullName evidence="9">Zinc carboxypeptidase</fullName>
    </submittedName>
</protein>
<dbReference type="Gene3D" id="3.40.630.10">
    <property type="entry name" value="Zn peptidases"/>
    <property type="match status" value="1"/>
</dbReference>
<dbReference type="EMBL" id="PTJE01000006">
    <property type="protein sequence ID" value="PPK93640.1"/>
    <property type="molecule type" value="Genomic_DNA"/>
</dbReference>
<dbReference type="RefSeq" id="WP_104516095.1">
    <property type="nucleotide sequence ID" value="NZ_MQVW01000024.1"/>
</dbReference>
<dbReference type="Pfam" id="PF00246">
    <property type="entry name" value="Peptidase_M14"/>
    <property type="match status" value="1"/>
</dbReference>
<keyword evidence="3" id="KW-0645">Protease</keyword>
<comment type="similarity">
    <text evidence="2">Belongs to the peptidase M14 family.</text>
</comment>
<keyword evidence="10" id="KW-1185">Reference proteome</keyword>
<reference evidence="9 10" key="1">
    <citation type="submission" date="2018-02" db="EMBL/GenBank/DDBJ databases">
        <title>Genomic Encyclopedia of Archaeal and Bacterial Type Strains, Phase II (KMG-II): from individual species to whole genera.</title>
        <authorList>
            <person name="Goeker M."/>
        </authorList>
    </citation>
    <scope>NUCLEOTIDE SEQUENCE [LARGE SCALE GENOMIC DNA]</scope>
    <source>
        <strain evidence="9 10">DSM 16809</strain>
    </source>
</reference>
<dbReference type="AlphaFoldDB" id="A0A2S6IHI5"/>
<dbReference type="InterPro" id="IPR000834">
    <property type="entry name" value="Peptidase_M14"/>
</dbReference>
<proteinExistence type="inferred from homology"/>
<keyword evidence="5" id="KW-0862">Zinc</keyword>
<evidence type="ECO:0000256" key="6">
    <source>
        <dbReference type="ARBA" id="ARBA00023049"/>
    </source>
</evidence>
<keyword evidence="9" id="KW-0121">Carboxypeptidase</keyword>
<comment type="caution">
    <text evidence="9">The sequence shown here is derived from an EMBL/GenBank/DDBJ whole genome shotgun (WGS) entry which is preliminary data.</text>
</comment>
<dbReference type="PANTHER" id="PTHR11705">
    <property type="entry name" value="PROTEASE FAMILY M14 CARBOXYPEPTIDASE A,B"/>
    <property type="match status" value="1"/>
</dbReference>
<comment type="cofactor">
    <cofactor evidence="1">
        <name>Zn(2+)</name>
        <dbReference type="ChEBI" id="CHEBI:29105"/>
    </cofactor>
</comment>
<keyword evidence="6" id="KW-0482">Metalloprotease</keyword>
<keyword evidence="4" id="KW-0378">Hydrolase</keyword>
<feature type="domain" description="Peptidase M14" evidence="8">
    <location>
        <begin position="56"/>
        <end position="371"/>
    </location>
</feature>
<accession>A0A2S6IHI5</accession>
<evidence type="ECO:0000256" key="2">
    <source>
        <dbReference type="ARBA" id="ARBA00005988"/>
    </source>
</evidence>
<dbReference type="PANTHER" id="PTHR11705:SF143">
    <property type="entry name" value="SLL0236 PROTEIN"/>
    <property type="match status" value="1"/>
</dbReference>
<feature type="signal peptide" evidence="7">
    <location>
        <begin position="1"/>
        <end position="21"/>
    </location>
</feature>
<dbReference type="OrthoDB" id="9758209at2"/>
<evidence type="ECO:0000256" key="5">
    <source>
        <dbReference type="ARBA" id="ARBA00022833"/>
    </source>
</evidence>
<evidence type="ECO:0000256" key="1">
    <source>
        <dbReference type="ARBA" id="ARBA00001947"/>
    </source>
</evidence>
<dbReference type="GO" id="GO:0008270">
    <property type="term" value="F:zinc ion binding"/>
    <property type="evidence" value="ECO:0007669"/>
    <property type="project" value="InterPro"/>
</dbReference>
<name>A0A2S6IHI5_9FLAO</name>
<dbReference type="SUPFAM" id="SSF52317">
    <property type="entry name" value="Class I glutamine amidotransferase-like"/>
    <property type="match status" value="1"/>
</dbReference>
<sequence>MKQTMLLLLVLAFAKALPAQTIVDPTLDYYLPQNVSYNPDIPTPQEIIGYVPGKWHISHDKLAQYMMVLADKSDRFTIENRGKTYEDRPLYLLTVTSVENQKNIEQIRKDHVAATDKDAVDNTNAPIVVYQGFSIHGNEPSGSNAALLLAYHLAAAQGPEIEALLKNTVILLDPSLNPDGLQRFATWVNQNKSDNVNPDTYDREYNETWPGGRTNHYWFDMNRDWLPVQLPESQARIETFHKWLPNILTDHHEMGTNSTFFFQPGIPSRTHPLTPAMNQKLTREIGNYLAEGFDKIGSLYYTEEDYDDFYYGKGSTFPDINGSIGILFEQASSRGHAQNSDNGVLTFPFTIRNQFTAALSTLKAATDKRKEILDYQNQFYKDARKEVSGGAIIFGDHTDAGRTDALAEILLRHKIEVRSLKNDVSKNGKTYKKGYAYIVPKNQKNSRLINAMFEKRTTFQDSLFYDISAWTFPLAFDMDYDEGASLSESNEEITLERFYSNDWTFRRSINDPMYRVDFTEYAYLISWNEYYSPKVLNILLKNGVKVKVAMKPFQIDGKSFDYGTLMIPMKNSSSKNYDSMSIMKKLNNEYKIKTTIVNTGLTEGIDLGSRQFRDIKLPKIAVLVGEGINPSDAGEIWHLMDQQYDIPITKIDLADINRKDLSRYNTIIVPATYGSPENEVIDQLKTWTRNGGTLIGYRSALRWMSSSKLLPLKFKKTENPAKNITFEQRRDHSGAQRIGGAIFETKLDRSHPIAFGFKDDQLPMFRNTTLFVEPNKDSYRNPIKYTDSPLMSGYISDINLEALKSTVPFQHNNYGRGDVIGFTDNTQFRAFWYGTNKLLMNAIFFAEQM</sequence>
<dbReference type="GO" id="GO:0006508">
    <property type="term" value="P:proteolysis"/>
    <property type="evidence" value="ECO:0007669"/>
    <property type="project" value="UniProtKB-KW"/>
</dbReference>